<proteinExistence type="predicted"/>
<keyword evidence="2" id="KW-1185">Reference proteome</keyword>
<gene>
    <name evidence="1" type="ORF">VNO77_19471</name>
</gene>
<evidence type="ECO:0000313" key="1">
    <source>
        <dbReference type="EMBL" id="KAK7338838.1"/>
    </source>
</evidence>
<name>A0AAN9QPM8_CANGL</name>
<dbReference type="EMBL" id="JAYMYQ010000004">
    <property type="protein sequence ID" value="KAK7338838.1"/>
    <property type="molecule type" value="Genomic_DNA"/>
</dbReference>
<comment type="caution">
    <text evidence="1">The sequence shown here is derived from an EMBL/GenBank/DDBJ whole genome shotgun (WGS) entry which is preliminary data.</text>
</comment>
<reference evidence="1 2" key="1">
    <citation type="submission" date="2024-01" db="EMBL/GenBank/DDBJ databases">
        <title>The genomes of 5 underutilized Papilionoideae crops provide insights into root nodulation and disease resistanc.</title>
        <authorList>
            <person name="Jiang F."/>
        </authorList>
    </citation>
    <scope>NUCLEOTIDE SEQUENCE [LARGE SCALE GENOMIC DNA]</scope>
    <source>
        <strain evidence="1">LVBAO_FW01</strain>
        <tissue evidence="1">Leaves</tissue>
    </source>
</reference>
<sequence length="175" mass="20317">MRTSRLVARVFTRTRTLIIVSHRVPFSFLLWTQAHLWLGERKSDVFIKSLVHHGFNTSGNCWNRGSTKPAKPCFRNHASCIGELCSKTSASNPPYDHFVGIHGQGLESCHDKKSLLEIKDPMALELERWKDLNRTLCYYHDHWQPREIKLIVDSFSRADSVCRVFFEDYALEPRA</sequence>
<protein>
    <submittedName>
        <fullName evidence="1">Uncharacterized protein</fullName>
    </submittedName>
</protein>
<evidence type="ECO:0000313" key="2">
    <source>
        <dbReference type="Proteomes" id="UP001367508"/>
    </source>
</evidence>
<organism evidence="1 2">
    <name type="scientific">Canavalia gladiata</name>
    <name type="common">Sword bean</name>
    <name type="synonym">Dolichos gladiatus</name>
    <dbReference type="NCBI Taxonomy" id="3824"/>
    <lineage>
        <taxon>Eukaryota</taxon>
        <taxon>Viridiplantae</taxon>
        <taxon>Streptophyta</taxon>
        <taxon>Embryophyta</taxon>
        <taxon>Tracheophyta</taxon>
        <taxon>Spermatophyta</taxon>
        <taxon>Magnoliopsida</taxon>
        <taxon>eudicotyledons</taxon>
        <taxon>Gunneridae</taxon>
        <taxon>Pentapetalae</taxon>
        <taxon>rosids</taxon>
        <taxon>fabids</taxon>
        <taxon>Fabales</taxon>
        <taxon>Fabaceae</taxon>
        <taxon>Papilionoideae</taxon>
        <taxon>50 kb inversion clade</taxon>
        <taxon>NPAAA clade</taxon>
        <taxon>indigoferoid/millettioid clade</taxon>
        <taxon>Phaseoleae</taxon>
        <taxon>Canavalia</taxon>
    </lineage>
</organism>
<dbReference type="AlphaFoldDB" id="A0AAN9QPM8"/>
<dbReference type="Proteomes" id="UP001367508">
    <property type="component" value="Unassembled WGS sequence"/>
</dbReference>
<accession>A0AAN9QPM8</accession>